<evidence type="ECO:0000256" key="2">
    <source>
        <dbReference type="ARBA" id="ARBA00008441"/>
    </source>
</evidence>
<evidence type="ECO:0000256" key="5">
    <source>
        <dbReference type="SAM" id="MobiDB-lite"/>
    </source>
</evidence>
<keyword evidence="4" id="KW-0574">Periplasm</keyword>
<dbReference type="Proteomes" id="UP000319771">
    <property type="component" value="Unassembled WGS sequence"/>
</dbReference>
<reference evidence="7 8" key="1">
    <citation type="journal article" date="2019" name="Nat. Microbiol.">
        <title>Mediterranean grassland soil C-N compound turnover is dependent on rainfall and depth, and is mediated by genomically divergent microorganisms.</title>
        <authorList>
            <person name="Diamond S."/>
            <person name="Andeer P.F."/>
            <person name="Li Z."/>
            <person name="Crits-Christoph A."/>
            <person name="Burstein D."/>
            <person name="Anantharaman K."/>
            <person name="Lane K.R."/>
            <person name="Thomas B.C."/>
            <person name="Pan C."/>
            <person name="Northen T.R."/>
            <person name="Banfield J.F."/>
        </authorList>
    </citation>
    <scope>NUCLEOTIDE SEQUENCE [LARGE SCALE GENOMIC DNA]</scope>
    <source>
        <strain evidence="7">WS_11</strain>
    </source>
</reference>
<name>A0A538UD84_UNCEI</name>
<proteinExistence type="inferred from homology"/>
<dbReference type="PANTHER" id="PTHR38102">
    <property type="entry name" value="PERIPLASMIC CHAPERONE SPY"/>
    <property type="match status" value="1"/>
</dbReference>
<comment type="subcellular location">
    <subcellularLocation>
        <location evidence="1">Periplasm</location>
    </subcellularLocation>
</comment>
<evidence type="ECO:0000313" key="7">
    <source>
        <dbReference type="EMBL" id="TMQ73854.1"/>
    </source>
</evidence>
<sequence>MKRHVRRVSVLILMGGLLLAGAASAQPGPGADRGAGAQGRGPGGPPPPGLGGPGGPEGGERFGPPPGMGGPGGGLMLPPPEAFERLGLTDAQRTKLEALRDAERRKAIRADAEIRLAEMDLVKLVEGDKPDATALDGAIAHLMAMRAEQLKARAEAIIAMRALLTPEQRAKMRRPDPDARWH</sequence>
<dbReference type="Gene3D" id="1.20.120.1490">
    <property type="match status" value="1"/>
</dbReference>
<dbReference type="Pfam" id="PF07813">
    <property type="entry name" value="LTXXQ"/>
    <property type="match status" value="1"/>
</dbReference>
<evidence type="ECO:0000256" key="1">
    <source>
        <dbReference type="ARBA" id="ARBA00004418"/>
    </source>
</evidence>
<comment type="similarity">
    <text evidence="2">Belongs to the CpxP/Spy family.</text>
</comment>
<feature type="region of interest" description="Disordered" evidence="5">
    <location>
        <begin position="24"/>
        <end position="81"/>
    </location>
</feature>
<organism evidence="7 8">
    <name type="scientific">Eiseniibacteriota bacterium</name>
    <dbReference type="NCBI Taxonomy" id="2212470"/>
    <lineage>
        <taxon>Bacteria</taxon>
        <taxon>Candidatus Eiseniibacteriota</taxon>
    </lineage>
</organism>
<dbReference type="InterPro" id="IPR012899">
    <property type="entry name" value="LTXXQ"/>
</dbReference>
<dbReference type="AlphaFoldDB" id="A0A538UD84"/>
<comment type="caution">
    <text evidence="7">The sequence shown here is derived from an EMBL/GenBank/DDBJ whole genome shotgun (WGS) entry which is preliminary data.</text>
</comment>
<feature type="compositionally biased region" description="Gly residues" evidence="5">
    <location>
        <begin position="31"/>
        <end position="42"/>
    </location>
</feature>
<gene>
    <name evidence="7" type="ORF">E6K81_02575</name>
</gene>
<feature type="chain" id="PRO_5022184627" evidence="6">
    <location>
        <begin position="26"/>
        <end position="182"/>
    </location>
</feature>
<evidence type="ECO:0000256" key="3">
    <source>
        <dbReference type="ARBA" id="ARBA00022729"/>
    </source>
</evidence>
<evidence type="ECO:0000313" key="8">
    <source>
        <dbReference type="Proteomes" id="UP000319771"/>
    </source>
</evidence>
<dbReference type="InterPro" id="IPR052211">
    <property type="entry name" value="Cpx_auxiliary_protein"/>
</dbReference>
<dbReference type="EMBL" id="VBPB01000037">
    <property type="protein sequence ID" value="TMQ73854.1"/>
    <property type="molecule type" value="Genomic_DNA"/>
</dbReference>
<evidence type="ECO:0000256" key="4">
    <source>
        <dbReference type="ARBA" id="ARBA00022764"/>
    </source>
</evidence>
<feature type="signal peptide" evidence="6">
    <location>
        <begin position="1"/>
        <end position="25"/>
    </location>
</feature>
<accession>A0A538UD84</accession>
<protein>
    <submittedName>
        <fullName evidence="7">Periplasmic heavy metal sensor</fullName>
    </submittedName>
</protein>
<evidence type="ECO:0000256" key="6">
    <source>
        <dbReference type="SAM" id="SignalP"/>
    </source>
</evidence>
<dbReference type="PANTHER" id="PTHR38102:SF1">
    <property type="entry name" value="PERIPLASMIC CHAPERONE SPY"/>
    <property type="match status" value="1"/>
</dbReference>
<keyword evidence="3 6" id="KW-0732">Signal</keyword>